<dbReference type="Proteomes" id="UP000638836">
    <property type="component" value="Unassembled WGS sequence"/>
</dbReference>
<dbReference type="EMBL" id="WNJQ01000004">
    <property type="protein sequence ID" value="MBC9825429.1"/>
    <property type="molecule type" value="Genomic_DNA"/>
</dbReference>
<protein>
    <submittedName>
        <fullName evidence="1">DUF1398 domain-containing protein</fullName>
    </submittedName>
</protein>
<keyword evidence="2" id="KW-1185">Reference proteome</keyword>
<dbReference type="Pfam" id="PF07166">
    <property type="entry name" value="DUF1398"/>
    <property type="match status" value="1"/>
</dbReference>
<dbReference type="InterPro" id="IPR036696">
    <property type="entry name" value="YdfO-like_sf"/>
</dbReference>
<gene>
    <name evidence="1" type="ORF">GLO26_06255</name>
</gene>
<dbReference type="SUPFAM" id="SSF160419">
    <property type="entry name" value="YdfO-like"/>
    <property type="match status" value="1"/>
</dbReference>
<organism evidence="1 2">
    <name type="scientific">Carnobacterium inhibens</name>
    <dbReference type="NCBI Taxonomy" id="147709"/>
    <lineage>
        <taxon>Bacteria</taxon>
        <taxon>Bacillati</taxon>
        <taxon>Bacillota</taxon>
        <taxon>Bacilli</taxon>
        <taxon>Lactobacillales</taxon>
        <taxon>Carnobacteriaceae</taxon>
        <taxon>Carnobacterium</taxon>
    </lineage>
</organism>
<evidence type="ECO:0000313" key="2">
    <source>
        <dbReference type="Proteomes" id="UP000638836"/>
    </source>
</evidence>
<reference evidence="1 2" key="1">
    <citation type="journal article" date="2020" name="Microorganisms">
        <title>New Insight into Antimicrobial Compounds from Food and Marine-Sourced Carnobacterium Species through Phenotype and Genome Analyses.</title>
        <authorList>
            <person name="Begrem S."/>
            <person name="Ivaniuk F."/>
            <person name="Gigout-Chevalier F."/>
            <person name="Kolypczuk L."/>
            <person name="Bonnetot S."/>
            <person name="Leroi F."/>
            <person name="Grovel O."/>
            <person name="Delbarre-Ladrat C."/>
            <person name="Passerini D."/>
        </authorList>
    </citation>
    <scope>NUCLEOTIDE SEQUENCE [LARGE SCALE GENOMIC DNA]</scope>
    <source>
        <strain evidence="1 2">MIP2551</strain>
    </source>
</reference>
<dbReference type="Gene3D" id="3.30.1810.10">
    <property type="entry name" value="YdfO-like"/>
    <property type="match status" value="1"/>
</dbReference>
<proteinExistence type="predicted"/>
<dbReference type="InterPro" id="IPR009833">
    <property type="entry name" value="DUF1398"/>
</dbReference>
<comment type="caution">
    <text evidence="1">The sequence shown here is derived from an EMBL/GenBank/DDBJ whole genome shotgun (WGS) entry which is preliminary data.</text>
</comment>
<accession>A0ABR7TDA8</accession>
<evidence type="ECO:0000313" key="1">
    <source>
        <dbReference type="EMBL" id="MBC9825429.1"/>
    </source>
</evidence>
<dbReference type="RefSeq" id="WP_023179371.1">
    <property type="nucleotide sequence ID" value="NZ_JAMAYM010000001.1"/>
</dbReference>
<sequence length="130" mass="14585">MSLNYQEIEKVINAEKNAGEFAQLMHELQKLGVKRYDYLVAEGTYRYFDEDNSVDLKLNGVPKVVSDQSDSKAIKSAVKRAQSGEFDFEKFCELAGAAGVPVWTSDLVTKQVTYYDAYHQALLVEPIPGL</sequence>
<name>A0ABR7TDA8_9LACT</name>